<organism evidence="4 5">
    <name type="scientific">Malassezia cuniculi</name>
    <dbReference type="NCBI Taxonomy" id="948313"/>
    <lineage>
        <taxon>Eukaryota</taxon>
        <taxon>Fungi</taxon>
        <taxon>Dikarya</taxon>
        <taxon>Basidiomycota</taxon>
        <taxon>Ustilaginomycotina</taxon>
        <taxon>Malasseziomycetes</taxon>
        <taxon>Malasseziales</taxon>
        <taxon>Malasseziaceae</taxon>
        <taxon>Malassezia</taxon>
    </lineage>
</organism>
<dbReference type="Proteomes" id="UP001219933">
    <property type="component" value="Chromosome 4"/>
</dbReference>
<evidence type="ECO:0000313" key="5">
    <source>
        <dbReference type="Proteomes" id="UP001219933"/>
    </source>
</evidence>
<dbReference type="GO" id="GO:0016491">
    <property type="term" value="F:oxidoreductase activity"/>
    <property type="evidence" value="ECO:0007669"/>
    <property type="project" value="UniProtKB-KW"/>
</dbReference>
<keyword evidence="5" id="KW-1185">Reference proteome</keyword>
<dbReference type="PANTHER" id="PTHR43827">
    <property type="entry name" value="2,5-DIKETO-D-GLUCONIC ACID REDUCTASE"/>
    <property type="match status" value="1"/>
</dbReference>
<dbReference type="InterPro" id="IPR020471">
    <property type="entry name" value="AKR"/>
</dbReference>
<reference evidence="4" key="1">
    <citation type="submission" date="2023-03" db="EMBL/GenBank/DDBJ databases">
        <title>Mating type loci evolution in Malassezia.</title>
        <authorList>
            <person name="Coelho M.A."/>
        </authorList>
    </citation>
    <scope>NUCLEOTIDE SEQUENCE</scope>
    <source>
        <strain evidence="4">CBS 11721</strain>
    </source>
</reference>
<dbReference type="FunFam" id="3.20.20.100:FF:000015">
    <property type="entry name" value="Oxidoreductase, aldo/keto reductase family"/>
    <property type="match status" value="1"/>
</dbReference>
<dbReference type="PANTHER" id="PTHR43827:SF13">
    <property type="entry name" value="ALDO_KETO REDUCTASE FAMILY PROTEIN"/>
    <property type="match status" value="1"/>
</dbReference>
<keyword evidence="2" id="KW-0560">Oxidoreductase</keyword>
<dbReference type="EMBL" id="CP119880">
    <property type="protein sequence ID" value="WFD36388.1"/>
    <property type="molecule type" value="Genomic_DNA"/>
</dbReference>
<accession>A0AAF0J7M0</accession>
<dbReference type="AlphaFoldDB" id="A0AAF0J7M0"/>
<evidence type="ECO:0000256" key="1">
    <source>
        <dbReference type="ARBA" id="ARBA00007905"/>
    </source>
</evidence>
<evidence type="ECO:0000256" key="2">
    <source>
        <dbReference type="ARBA" id="ARBA00023002"/>
    </source>
</evidence>
<proteinExistence type="inferred from homology"/>
<dbReference type="PROSITE" id="PS00062">
    <property type="entry name" value="ALDOKETO_REDUCTASE_2"/>
    <property type="match status" value="1"/>
</dbReference>
<gene>
    <name evidence="4" type="ORF">MCUN1_003267</name>
</gene>
<dbReference type="Gene3D" id="3.20.20.100">
    <property type="entry name" value="NADP-dependent oxidoreductase domain"/>
    <property type="match status" value="1"/>
</dbReference>
<name>A0AAF0J7M0_9BASI</name>
<evidence type="ECO:0000259" key="3">
    <source>
        <dbReference type="Pfam" id="PF00248"/>
    </source>
</evidence>
<dbReference type="CDD" id="cd19071">
    <property type="entry name" value="AKR_AKR1-5-like"/>
    <property type="match status" value="1"/>
</dbReference>
<dbReference type="PROSITE" id="PS00798">
    <property type="entry name" value="ALDOKETO_REDUCTASE_1"/>
    <property type="match status" value="1"/>
</dbReference>
<dbReference type="SUPFAM" id="SSF51430">
    <property type="entry name" value="NAD(P)-linked oxidoreductase"/>
    <property type="match status" value="1"/>
</dbReference>
<dbReference type="Pfam" id="PF00248">
    <property type="entry name" value="Aldo_ket_red"/>
    <property type="match status" value="1"/>
</dbReference>
<evidence type="ECO:0000313" key="4">
    <source>
        <dbReference type="EMBL" id="WFD36388.1"/>
    </source>
</evidence>
<feature type="domain" description="NADP-dependent oxidoreductase" evidence="3">
    <location>
        <begin position="28"/>
        <end position="253"/>
    </location>
</feature>
<dbReference type="InterPro" id="IPR018170">
    <property type="entry name" value="Aldo/ket_reductase_CS"/>
</dbReference>
<dbReference type="InterPro" id="IPR023210">
    <property type="entry name" value="NADP_OxRdtase_dom"/>
</dbReference>
<dbReference type="InterPro" id="IPR036812">
    <property type="entry name" value="NAD(P)_OxRdtase_dom_sf"/>
</dbReference>
<dbReference type="PRINTS" id="PR00069">
    <property type="entry name" value="ALDKETRDTASE"/>
</dbReference>
<comment type="similarity">
    <text evidence="1">Belongs to the aldo/keto reductase family.</text>
</comment>
<protein>
    <recommendedName>
        <fullName evidence="3">NADP-dependent oxidoreductase domain-containing protein</fullName>
    </recommendedName>
</protein>
<dbReference type="PROSITE" id="PS00063">
    <property type="entry name" value="ALDOKETO_REDUCTASE_3"/>
    <property type="match status" value="1"/>
</dbReference>
<sequence>MNTVTLNDGTKIPQLGLGVYLTGSAAPIVYALQAGYRHIDTAQFYRNEAEVGEAIRESGVPREEIWVTTKIWDTNQGYERTKASLRESLAKMQLEYVDMVLLHSPYPGREKRLGSWRALEEARDGGLVRSIGVSNYGPQHIEEMVGRVRYLPSVNQIEVTPFFQREHIVTASKKHGIHIVAYSPFGKGAHVQDARLKAIGQKYGKSAAQVLVRWSLQKGYIVIPKSANAGRIRENMDVTYELSAEDMDTLDGLERGEGVTWDPTDAPEIDKMIFKGFASVLSVLSALVIAGAAAKIECKPQYHGQLQTWVGNVTAGQPISVDTLVDGAPLKEGKLEHPLNVTFNECADFDFVLVGYGTLQFAGKCVTQGFAKNSNTRLLTLEECATESWKLVTTQLFYAPYVPDRNLTVYGHWEDGNAHTRAYPFGRRYYKNGTVVLGLSANSVDNFEVNVANAERVEAQ</sequence>